<evidence type="ECO:0000313" key="13">
    <source>
        <dbReference type="Proteomes" id="UP000036403"/>
    </source>
</evidence>
<evidence type="ECO:0000256" key="3">
    <source>
        <dbReference type="ARBA" id="ARBA00022737"/>
    </source>
</evidence>
<dbReference type="STRING" id="67767.A0A0J7P5I8"/>
<feature type="domain" description="Cadherin" evidence="11">
    <location>
        <begin position="625"/>
        <end position="743"/>
    </location>
</feature>
<keyword evidence="7" id="KW-0472">Membrane</keyword>
<dbReference type="FunFam" id="2.60.40.60:FF:000081">
    <property type="entry name" value="protocadherin Fat 4"/>
    <property type="match status" value="1"/>
</dbReference>
<dbReference type="GO" id="GO:0009887">
    <property type="term" value="P:animal organ morphogenesis"/>
    <property type="evidence" value="ECO:0007669"/>
    <property type="project" value="UniProtKB-ARBA"/>
</dbReference>
<feature type="domain" description="Cadherin" evidence="11">
    <location>
        <begin position="317"/>
        <end position="418"/>
    </location>
</feature>
<dbReference type="PROSITE" id="PS00232">
    <property type="entry name" value="CADHERIN_1"/>
    <property type="match status" value="7"/>
</dbReference>
<accession>A0A0J7P5I8</accession>
<dbReference type="PANTHER" id="PTHR24026:SF126">
    <property type="entry name" value="PROTOCADHERIN FAT 4"/>
    <property type="match status" value="1"/>
</dbReference>
<feature type="domain" description="Cadherin" evidence="11">
    <location>
        <begin position="850"/>
        <end position="957"/>
    </location>
</feature>
<dbReference type="InterPro" id="IPR015919">
    <property type="entry name" value="Cadherin-like_sf"/>
</dbReference>
<feature type="domain" description="Cadherin" evidence="11">
    <location>
        <begin position="419"/>
        <end position="520"/>
    </location>
</feature>
<dbReference type="SMART" id="SM00112">
    <property type="entry name" value="CA"/>
    <property type="match status" value="16"/>
</dbReference>
<evidence type="ECO:0000256" key="1">
    <source>
        <dbReference type="ARBA" id="ARBA00004370"/>
    </source>
</evidence>
<evidence type="ECO:0000256" key="8">
    <source>
        <dbReference type="ARBA" id="ARBA00023180"/>
    </source>
</evidence>
<feature type="domain" description="Cadherin" evidence="11">
    <location>
        <begin position="521"/>
        <end position="623"/>
    </location>
</feature>
<dbReference type="FunFam" id="2.60.40.60:FF:000020">
    <property type="entry name" value="Dachsous cadherin-related 1b"/>
    <property type="match status" value="4"/>
</dbReference>
<evidence type="ECO:0000256" key="10">
    <source>
        <dbReference type="SAM" id="MobiDB-lite"/>
    </source>
</evidence>
<feature type="domain" description="Cadherin" evidence="11">
    <location>
        <begin position="1394"/>
        <end position="1498"/>
    </location>
</feature>
<feature type="domain" description="Cadherin" evidence="11">
    <location>
        <begin position="1161"/>
        <end position="1263"/>
    </location>
</feature>
<evidence type="ECO:0000256" key="6">
    <source>
        <dbReference type="ARBA" id="ARBA00022989"/>
    </source>
</evidence>
<dbReference type="OrthoDB" id="6252479at2759"/>
<dbReference type="CDD" id="cd11304">
    <property type="entry name" value="Cadherin_repeat"/>
    <property type="match status" value="16"/>
</dbReference>
<keyword evidence="5" id="KW-0130">Cell adhesion</keyword>
<protein>
    <submittedName>
        <fullName evidence="12">Protein dachsous-like protein</fullName>
    </submittedName>
</protein>
<feature type="domain" description="Cadherin" evidence="11">
    <location>
        <begin position="744"/>
        <end position="849"/>
    </location>
</feature>
<proteinExistence type="predicted"/>
<feature type="domain" description="Cadherin" evidence="11">
    <location>
        <begin position="214"/>
        <end position="316"/>
    </location>
</feature>
<gene>
    <name evidence="12" type="ORF">RF55_175</name>
</gene>
<feature type="domain" description="Cadherin" evidence="11">
    <location>
        <begin position="1643"/>
        <end position="1748"/>
    </location>
</feature>
<keyword evidence="4 9" id="KW-0106">Calcium</keyword>
<evidence type="ECO:0000256" key="5">
    <source>
        <dbReference type="ARBA" id="ARBA00022889"/>
    </source>
</evidence>
<evidence type="ECO:0000256" key="2">
    <source>
        <dbReference type="ARBA" id="ARBA00022692"/>
    </source>
</evidence>
<dbReference type="GO" id="GO:0005509">
    <property type="term" value="F:calcium ion binding"/>
    <property type="evidence" value="ECO:0007669"/>
    <property type="project" value="UniProtKB-UniRule"/>
</dbReference>
<dbReference type="PROSITE" id="PS50268">
    <property type="entry name" value="CADHERIN_2"/>
    <property type="match status" value="15"/>
</dbReference>
<comment type="caution">
    <text evidence="12">The sequence shown here is derived from an EMBL/GenBank/DDBJ whole genome shotgun (WGS) entry which is preliminary data.</text>
</comment>
<sequence>MFGYILHTSSPLFYCGVDLDLSLLQVQATDPDCGVNAMVNYTLAGGRLETEQLLVRSDTGDICVRSPLDRETAPYLELPVIATDRGGLSTIAIVRIQVTDVNDNWPIFEPRKYNVTLRSDSAVHGPILRLVATDLDAGLSGQVVYRITSGNEAGVFRIDRNTGELQVTRPNLLSRSPLYQLNVTATDAAGLKSLVDAEVKVTVSSAGHRLATCEKPRYTVTVKENTSQNSIVGGVKDTTTASSSSTGERPSRFYLVREEADLSLDPNTGMLRIRQPLDRESRDKYVLSVEARNGGSVGYCQMELIVEDVNDNTPSFRTTSVRISVPESHPLHVPLYVAHATDPDTTPSLPIRYVLGQNSNDLFGIDARTGELYLARRLDYETQQRHGLLIRALDGAGLSANLSLSVEVQDVNDNPPVFERNEYHVEVPEGARLDSQILQVTAVDLDTGNNARLSYRLHGSAAFRVSSNTGWIYLAQNLDRETLDRHALTVLAIDNGSPAATASASVLVTVLDDNDNDPRFERDFYGFELLENLPSGTLVGSVSATDPDLGKNSLLRYAVVQANSSFTVDPDTGEITTREPLDRETKDIHELVLEARDQGTPSRAARVPLKVTVLDVNDNSPEIVDPQGDVVSVREEQPPGTEVARVRALDTDLGENASVTYSILKENIFDILLFASDRDSDGYNVFTIDPITGMIRTKAVLDHEERNVYRVSVKATDAGHLPRHSIRALRVEVLALADNRPTFTSSSLTFNVREDASIGHAVGSVSGAGSAGRVAFTLDSLTPISEFPAFDVDRSSGQLVVAHSLDRENVSEYHLEIRALDTTSIGNPQSIAVSVKIVIEDANDNAPRWPQDPITIRVSERAAIGSTIYNLTASDLDSGLNGDLRYGLVDEFPSKGCFAVDFLTGALTLAKQLDREERADYTLILKASDRAPLGEQLASTVTARIIVLDQNDNDPVFVAPESTKIAVASNLPLGASLVRVVAIDKDSGDNGRVSYVITSGNEEARFTVGYESGIVSLAKTVTRPTDLEITANDHGSPPRKAVLKLSLIPVTTQISGPPRLLLSNPIARISENLHIGAPVLSVAESAIADHGNVTFTIPNDVASNKFAITSSGLVILRGSLDREKVARYSVSILARSSKLLDITTLEVIVLDENDNSPEFRPGSCYTLAVPENQAASVIHTVAATDLDEEKNGEIFYSIVGGNIGAKFTLDPITGVLSMSSLDRETVAKYTLTISAKDKGRPSREARCNLTVNVLDINDNAPTFVQNQYIESHAHNSYPYGSSNYPANYHLAKYVTTISEDVAPDSSVMSVKATDPDQGVNGKITYAIAKETSWLFRVDNLTGVITTAGSLDRERQSIYTFHVVATDSGKYDAKSTSIIVEINVSDVNDNVPVFEEYPFRTRVPIGIQPGQNILRVSANDADDGANGDIVYSFLHEQEKPKFRIHPSTGEITASLSLSQDNGRIYHLEVLARDKGNPPKSAKGLIELQIGDLADLAPALKFQNDTYSVVVQENSAAGTEIVQITAVRTDGRRQHVSYSIVSGNDFDTFAIDAGTGLLRVNNPTRLDAELWNDLTVKPSDELPDDATRTNSWGRSLEDQQPKEPRESSRHILNIMAKTAGPDVLEAYVKVIVRLSDVNDNPPIFTQTQYSATVLEGNAKGDFVVKLSANDADQGLNSRILYHIVDGNPDNAFTISPPYSGVVRTNIVLDREVREKYRLTIIATDQGNPQLTGTAALSVRVIDINDNQPTFPKHSIISVSEEYSMQQIYTYEDYL</sequence>
<dbReference type="FunFam" id="2.60.40.60:FF:000092">
    <property type="entry name" value="Protocadherin 8"/>
    <property type="match status" value="1"/>
</dbReference>
<keyword evidence="6" id="KW-1133">Transmembrane helix</keyword>
<evidence type="ECO:0000256" key="4">
    <source>
        <dbReference type="ARBA" id="ARBA00022837"/>
    </source>
</evidence>
<keyword evidence="2" id="KW-0812">Transmembrane</keyword>
<dbReference type="GO" id="GO:0048729">
    <property type="term" value="P:tissue morphogenesis"/>
    <property type="evidence" value="ECO:0007669"/>
    <property type="project" value="UniProtKB-ARBA"/>
</dbReference>
<feature type="region of interest" description="Disordered" evidence="10">
    <location>
        <begin position="1575"/>
        <end position="1606"/>
    </location>
</feature>
<keyword evidence="13" id="KW-1185">Reference proteome</keyword>
<dbReference type="FunFam" id="2.60.40.60:FF:000080">
    <property type="entry name" value="FAT atypical cadherin 1"/>
    <property type="match status" value="1"/>
</dbReference>
<name>A0A0J7P5I8_LASNI</name>
<evidence type="ECO:0000256" key="7">
    <source>
        <dbReference type="ARBA" id="ARBA00023136"/>
    </source>
</evidence>
<feature type="domain" description="Cadherin" evidence="11">
    <location>
        <begin position="1501"/>
        <end position="1642"/>
    </location>
</feature>
<dbReference type="PaxDb" id="67767-A0A0J7P5I8"/>
<comment type="subcellular location">
    <subcellularLocation>
        <location evidence="1">Membrane</location>
    </subcellularLocation>
</comment>
<evidence type="ECO:0000259" key="11">
    <source>
        <dbReference type="PROSITE" id="PS50268"/>
    </source>
</evidence>
<dbReference type="Pfam" id="PF00028">
    <property type="entry name" value="Cadherin"/>
    <property type="match status" value="15"/>
</dbReference>
<feature type="domain" description="Cadherin" evidence="11">
    <location>
        <begin position="109"/>
        <end position="218"/>
    </location>
</feature>
<dbReference type="Proteomes" id="UP000036403">
    <property type="component" value="Unassembled WGS sequence"/>
</dbReference>
<reference evidence="12 13" key="1">
    <citation type="submission" date="2015-04" db="EMBL/GenBank/DDBJ databases">
        <title>Lasius niger genome sequencing.</title>
        <authorList>
            <person name="Konorov E.A."/>
            <person name="Nikitin M.A."/>
            <person name="Kirill M.V."/>
            <person name="Chang P."/>
        </authorList>
    </citation>
    <scope>NUCLEOTIDE SEQUENCE [LARGE SCALE GENOMIC DNA]</scope>
    <source>
        <tissue evidence="12">Whole</tissue>
    </source>
</reference>
<dbReference type="SUPFAM" id="SSF49313">
    <property type="entry name" value="Cadherin-like"/>
    <property type="match status" value="16"/>
</dbReference>
<feature type="domain" description="Cadherin" evidence="11">
    <location>
        <begin position="1289"/>
        <end position="1393"/>
    </location>
</feature>
<dbReference type="Gene3D" id="2.60.40.60">
    <property type="entry name" value="Cadherins"/>
    <property type="match status" value="16"/>
</dbReference>
<dbReference type="GO" id="GO:0005886">
    <property type="term" value="C:plasma membrane"/>
    <property type="evidence" value="ECO:0007669"/>
    <property type="project" value="UniProtKB-SubCell"/>
</dbReference>
<dbReference type="PRINTS" id="PR00205">
    <property type="entry name" value="CADHERIN"/>
</dbReference>
<dbReference type="GO" id="GO:0060429">
    <property type="term" value="P:epithelium development"/>
    <property type="evidence" value="ECO:0007669"/>
    <property type="project" value="UniProtKB-ARBA"/>
</dbReference>
<evidence type="ECO:0000313" key="12">
    <source>
        <dbReference type="EMBL" id="KMR05169.1"/>
    </source>
</evidence>
<organism evidence="12 13">
    <name type="scientific">Lasius niger</name>
    <name type="common">Black garden ant</name>
    <dbReference type="NCBI Taxonomy" id="67767"/>
    <lineage>
        <taxon>Eukaryota</taxon>
        <taxon>Metazoa</taxon>
        <taxon>Ecdysozoa</taxon>
        <taxon>Arthropoda</taxon>
        <taxon>Hexapoda</taxon>
        <taxon>Insecta</taxon>
        <taxon>Pterygota</taxon>
        <taxon>Neoptera</taxon>
        <taxon>Endopterygota</taxon>
        <taxon>Hymenoptera</taxon>
        <taxon>Apocrita</taxon>
        <taxon>Aculeata</taxon>
        <taxon>Formicoidea</taxon>
        <taxon>Formicidae</taxon>
        <taxon>Formicinae</taxon>
        <taxon>Lasius</taxon>
        <taxon>Lasius</taxon>
    </lineage>
</organism>
<dbReference type="FunFam" id="2.60.40.60:FF:000015">
    <property type="entry name" value="FAT atypical cadherin 1"/>
    <property type="match status" value="2"/>
</dbReference>
<dbReference type="InterPro" id="IPR002126">
    <property type="entry name" value="Cadherin-like_dom"/>
</dbReference>
<dbReference type="InterPro" id="IPR020894">
    <property type="entry name" value="Cadherin_CS"/>
</dbReference>
<feature type="compositionally biased region" description="Basic and acidic residues" evidence="10">
    <location>
        <begin position="1593"/>
        <end position="1606"/>
    </location>
</feature>
<dbReference type="GO" id="GO:0007156">
    <property type="term" value="P:homophilic cell adhesion via plasma membrane adhesion molecules"/>
    <property type="evidence" value="ECO:0007669"/>
    <property type="project" value="InterPro"/>
</dbReference>
<feature type="domain" description="Cadherin" evidence="11">
    <location>
        <begin position="959"/>
        <end position="1159"/>
    </location>
</feature>
<keyword evidence="3" id="KW-0677">Repeat</keyword>
<dbReference type="PANTHER" id="PTHR24026">
    <property type="entry name" value="FAT ATYPICAL CADHERIN-RELATED"/>
    <property type="match status" value="1"/>
</dbReference>
<dbReference type="FunFam" id="2.60.40.60:FF:000116">
    <property type="entry name" value="Dachsous cadherin-related 2"/>
    <property type="match status" value="2"/>
</dbReference>
<dbReference type="GO" id="GO:0048731">
    <property type="term" value="P:system development"/>
    <property type="evidence" value="ECO:0007669"/>
    <property type="project" value="UniProtKB-ARBA"/>
</dbReference>
<dbReference type="GO" id="GO:0007163">
    <property type="term" value="P:establishment or maintenance of cell polarity"/>
    <property type="evidence" value="ECO:0007669"/>
    <property type="project" value="UniProtKB-ARBA"/>
</dbReference>
<dbReference type="EMBL" id="LBMM01000048">
    <property type="protein sequence ID" value="KMR05169.1"/>
    <property type="molecule type" value="Genomic_DNA"/>
</dbReference>
<feature type="domain" description="Cadherin" evidence="11">
    <location>
        <begin position="23"/>
        <end position="108"/>
    </location>
</feature>
<evidence type="ECO:0000256" key="9">
    <source>
        <dbReference type="PROSITE-ProRule" id="PRU00043"/>
    </source>
</evidence>
<keyword evidence="8" id="KW-0325">Glycoprotein</keyword>